<evidence type="ECO:0000313" key="4">
    <source>
        <dbReference type="Proteomes" id="UP000194000"/>
    </source>
</evidence>
<dbReference type="InterPro" id="IPR032710">
    <property type="entry name" value="NTF2-like_dom_sf"/>
</dbReference>
<keyword evidence="4" id="KW-1185">Reference proteome</keyword>
<comment type="caution">
    <text evidence="3">The sequence shown here is derived from an EMBL/GenBank/DDBJ whole genome shotgun (WGS) entry which is preliminary data.</text>
</comment>
<accession>A0A1X1UM85</accession>
<feature type="domain" description="SnoaL-like" evidence="2">
    <location>
        <begin position="17"/>
        <end position="151"/>
    </location>
</feature>
<dbReference type="OrthoDB" id="2860904at2"/>
<dbReference type="InterPro" id="IPR037401">
    <property type="entry name" value="SnoaL-like"/>
</dbReference>
<dbReference type="Proteomes" id="UP000194000">
    <property type="component" value="Unassembled WGS sequence"/>
</dbReference>
<protein>
    <recommendedName>
        <fullName evidence="2">SnoaL-like domain-containing protein</fullName>
    </recommendedName>
</protein>
<dbReference type="RefSeq" id="WP_085199276.1">
    <property type="nucleotide sequence ID" value="NZ_JACKVI010000003.1"/>
</dbReference>
<evidence type="ECO:0000313" key="3">
    <source>
        <dbReference type="EMBL" id="ORV57943.1"/>
    </source>
</evidence>
<dbReference type="STRING" id="1260918.AWC06_21690"/>
<name>A0A1X1UM85_9MYCO</name>
<evidence type="ECO:0000256" key="1">
    <source>
        <dbReference type="SAM" id="MobiDB-lite"/>
    </source>
</evidence>
<organism evidence="3 4">
    <name type="scientific">Mycobacterium fragae</name>
    <dbReference type="NCBI Taxonomy" id="1260918"/>
    <lineage>
        <taxon>Bacteria</taxon>
        <taxon>Bacillati</taxon>
        <taxon>Actinomycetota</taxon>
        <taxon>Actinomycetes</taxon>
        <taxon>Mycobacteriales</taxon>
        <taxon>Mycobacteriaceae</taxon>
        <taxon>Mycobacterium</taxon>
    </lineage>
</organism>
<proteinExistence type="predicted"/>
<dbReference type="Gene3D" id="3.10.450.50">
    <property type="match status" value="1"/>
</dbReference>
<sequence>MPSLPPIGLDSSVDPADRVSAIDFINRVNYLFDAWDIDAMVEAFLPDAVTYHTHGVNRGWAETRRFFQEAYPYIVPGVSRIATNPIVDADGDGVIVRYHNLLIRYAVGASSNIVSGEVLDRPGDLPAIWVYSAMADRLRRAGSGWRIFERHVGTTTMNDQLRPATSDPSYIDPYRRRVTPRPHRPVVPLAR</sequence>
<dbReference type="AlphaFoldDB" id="A0A1X1UM85"/>
<reference evidence="3 4" key="1">
    <citation type="submission" date="2016-01" db="EMBL/GenBank/DDBJ databases">
        <title>The new phylogeny of the genus Mycobacterium.</title>
        <authorList>
            <person name="Tarcisio F."/>
            <person name="Conor M."/>
            <person name="Antonella G."/>
            <person name="Elisabetta G."/>
            <person name="Giulia F.S."/>
            <person name="Sara T."/>
            <person name="Anna F."/>
            <person name="Clotilde B."/>
            <person name="Roberto B."/>
            <person name="Veronica D.S."/>
            <person name="Fabio R."/>
            <person name="Monica P."/>
            <person name="Olivier J."/>
            <person name="Enrico T."/>
            <person name="Nicola S."/>
        </authorList>
    </citation>
    <scope>NUCLEOTIDE SEQUENCE [LARGE SCALE GENOMIC DNA]</scope>
    <source>
        <strain evidence="3 4">DSM 45731</strain>
    </source>
</reference>
<dbReference type="SUPFAM" id="SSF54427">
    <property type="entry name" value="NTF2-like"/>
    <property type="match status" value="1"/>
</dbReference>
<feature type="region of interest" description="Disordered" evidence="1">
    <location>
        <begin position="158"/>
        <end position="191"/>
    </location>
</feature>
<gene>
    <name evidence="3" type="ORF">AWC06_21690</name>
</gene>
<dbReference type="EMBL" id="LQOW01000028">
    <property type="protein sequence ID" value="ORV57943.1"/>
    <property type="molecule type" value="Genomic_DNA"/>
</dbReference>
<evidence type="ECO:0000259" key="2">
    <source>
        <dbReference type="Pfam" id="PF13577"/>
    </source>
</evidence>
<dbReference type="Pfam" id="PF13577">
    <property type="entry name" value="SnoaL_4"/>
    <property type="match status" value="1"/>
</dbReference>